<evidence type="ECO:0000313" key="1">
    <source>
        <dbReference type="EMBL" id="GBP79664.1"/>
    </source>
</evidence>
<comment type="caution">
    <text evidence="1">The sequence shown here is derived from an EMBL/GenBank/DDBJ whole genome shotgun (WGS) entry which is preliminary data.</text>
</comment>
<keyword evidence="2" id="KW-1185">Reference proteome</keyword>
<dbReference type="EMBL" id="BGZK01001424">
    <property type="protein sequence ID" value="GBP79664.1"/>
    <property type="molecule type" value="Genomic_DNA"/>
</dbReference>
<sequence length="93" mass="10198">MLYRTIVSLHRRFAPLANDVRSENQTGKFDVSRSGPLFDTTRRADKLRALILRGMSASAGACRLSCGGPEDSSYLRVTAPCASRQYGSCQILT</sequence>
<proteinExistence type="predicted"/>
<dbReference type="AlphaFoldDB" id="A0A4C1YXZ6"/>
<reference evidence="1 2" key="1">
    <citation type="journal article" date="2019" name="Commun. Biol.">
        <title>The bagworm genome reveals a unique fibroin gene that provides high tensile strength.</title>
        <authorList>
            <person name="Kono N."/>
            <person name="Nakamura H."/>
            <person name="Ohtoshi R."/>
            <person name="Tomita M."/>
            <person name="Numata K."/>
            <person name="Arakawa K."/>
        </authorList>
    </citation>
    <scope>NUCLEOTIDE SEQUENCE [LARGE SCALE GENOMIC DNA]</scope>
</reference>
<gene>
    <name evidence="1" type="ORF">EVAR_61185_1</name>
</gene>
<name>A0A4C1YXZ6_EUMVA</name>
<accession>A0A4C1YXZ6</accession>
<dbReference type="Proteomes" id="UP000299102">
    <property type="component" value="Unassembled WGS sequence"/>
</dbReference>
<protein>
    <submittedName>
        <fullName evidence="1">Uncharacterized protein</fullName>
    </submittedName>
</protein>
<evidence type="ECO:0000313" key="2">
    <source>
        <dbReference type="Proteomes" id="UP000299102"/>
    </source>
</evidence>
<organism evidence="1 2">
    <name type="scientific">Eumeta variegata</name>
    <name type="common">Bagworm moth</name>
    <name type="synonym">Eumeta japonica</name>
    <dbReference type="NCBI Taxonomy" id="151549"/>
    <lineage>
        <taxon>Eukaryota</taxon>
        <taxon>Metazoa</taxon>
        <taxon>Ecdysozoa</taxon>
        <taxon>Arthropoda</taxon>
        <taxon>Hexapoda</taxon>
        <taxon>Insecta</taxon>
        <taxon>Pterygota</taxon>
        <taxon>Neoptera</taxon>
        <taxon>Endopterygota</taxon>
        <taxon>Lepidoptera</taxon>
        <taxon>Glossata</taxon>
        <taxon>Ditrysia</taxon>
        <taxon>Tineoidea</taxon>
        <taxon>Psychidae</taxon>
        <taxon>Oiketicinae</taxon>
        <taxon>Eumeta</taxon>
    </lineage>
</organism>